<feature type="chain" id="PRO_5038428708" description="Cohesin domain-containing protein" evidence="2">
    <location>
        <begin position="24"/>
        <end position="197"/>
    </location>
</feature>
<evidence type="ECO:0000313" key="5">
    <source>
        <dbReference type="Proteomes" id="UP000824071"/>
    </source>
</evidence>
<keyword evidence="1" id="KW-1133">Transmembrane helix</keyword>
<keyword evidence="1" id="KW-0812">Transmembrane</keyword>
<feature type="signal peptide" evidence="2">
    <location>
        <begin position="1"/>
        <end position="23"/>
    </location>
</feature>
<keyword evidence="1" id="KW-0472">Membrane</keyword>
<name>A0A9D1LDA3_9FIRM</name>
<reference evidence="4" key="1">
    <citation type="submission" date="2020-10" db="EMBL/GenBank/DDBJ databases">
        <authorList>
            <person name="Gilroy R."/>
        </authorList>
    </citation>
    <scope>NUCLEOTIDE SEQUENCE</scope>
    <source>
        <strain evidence="4">ChiGjej1B1-19959</strain>
    </source>
</reference>
<sequence>MKKWFSVLLTACLLCALCVPAFAASAKVDAAAALSEDGVLTVTLSVPENSGLATFETTLHYDEAALTLQDVAYGAGSMTTSNTDTAGRVGLYMIWTETQEAAATLVTVTFQVSEDAKGTTVLSFTDTKAHDDDGSAMAVTVGDDGSLSYALTEEQPVTDTDIPPTAGRYAAVGGAAVAAVAVVVALVAAKRRRTPTD</sequence>
<reference evidence="4" key="2">
    <citation type="journal article" date="2021" name="PeerJ">
        <title>Extensive microbial diversity within the chicken gut microbiome revealed by metagenomics and culture.</title>
        <authorList>
            <person name="Gilroy R."/>
            <person name="Ravi A."/>
            <person name="Getino M."/>
            <person name="Pursley I."/>
            <person name="Horton D.L."/>
            <person name="Alikhan N.F."/>
            <person name="Baker D."/>
            <person name="Gharbi K."/>
            <person name="Hall N."/>
            <person name="Watson M."/>
            <person name="Adriaenssens E.M."/>
            <person name="Foster-Nyarko E."/>
            <person name="Jarju S."/>
            <person name="Secka A."/>
            <person name="Antonio M."/>
            <person name="Oren A."/>
            <person name="Chaudhuri R.R."/>
            <person name="La Ragione R."/>
            <person name="Hildebrand F."/>
            <person name="Pallen M.J."/>
        </authorList>
    </citation>
    <scope>NUCLEOTIDE SEQUENCE</scope>
    <source>
        <strain evidence="4">ChiGjej1B1-19959</strain>
    </source>
</reference>
<feature type="transmembrane region" description="Helical" evidence="1">
    <location>
        <begin position="169"/>
        <end position="189"/>
    </location>
</feature>
<gene>
    <name evidence="4" type="ORF">IAC53_02540</name>
</gene>
<dbReference type="GO" id="GO:0030246">
    <property type="term" value="F:carbohydrate binding"/>
    <property type="evidence" value="ECO:0007669"/>
    <property type="project" value="InterPro"/>
</dbReference>
<feature type="domain" description="Cohesin" evidence="3">
    <location>
        <begin position="39"/>
        <end position="145"/>
    </location>
</feature>
<evidence type="ECO:0000256" key="1">
    <source>
        <dbReference type="SAM" id="Phobius"/>
    </source>
</evidence>
<dbReference type="Proteomes" id="UP000824071">
    <property type="component" value="Unassembled WGS sequence"/>
</dbReference>
<dbReference type="EMBL" id="DVMW01000024">
    <property type="protein sequence ID" value="HIU35469.1"/>
    <property type="molecule type" value="Genomic_DNA"/>
</dbReference>
<comment type="caution">
    <text evidence="4">The sequence shown here is derived from an EMBL/GenBank/DDBJ whole genome shotgun (WGS) entry which is preliminary data.</text>
</comment>
<proteinExistence type="predicted"/>
<evidence type="ECO:0000259" key="3">
    <source>
        <dbReference type="Pfam" id="PF00963"/>
    </source>
</evidence>
<protein>
    <recommendedName>
        <fullName evidence="3">Cohesin domain-containing protein</fullName>
    </recommendedName>
</protein>
<organism evidence="4 5">
    <name type="scientific">Candidatus Fimenecus excrementigallinarum</name>
    <dbReference type="NCBI Taxonomy" id="2840816"/>
    <lineage>
        <taxon>Bacteria</taxon>
        <taxon>Bacillati</taxon>
        <taxon>Bacillota</taxon>
        <taxon>Clostridia</taxon>
        <taxon>Candidatus Fimenecus</taxon>
    </lineage>
</organism>
<dbReference type="Gene3D" id="2.60.40.680">
    <property type="match status" value="1"/>
</dbReference>
<dbReference type="SUPFAM" id="SSF49384">
    <property type="entry name" value="Carbohydrate-binding domain"/>
    <property type="match status" value="1"/>
</dbReference>
<keyword evidence="2" id="KW-0732">Signal</keyword>
<evidence type="ECO:0000313" key="4">
    <source>
        <dbReference type="EMBL" id="HIU35469.1"/>
    </source>
</evidence>
<dbReference type="InterPro" id="IPR008965">
    <property type="entry name" value="CBM2/CBM3_carb-bd_dom_sf"/>
</dbReference>
<dbReference type="Pfam" id="PF00963">
    <property type="entry name" value="Cohesin"/>
    <property type="match status" value="1"/>
</dbReference>
<accession>A0A9D1LDA3</accession>
<evidence type="ECO:0000256" key="2">
    <source>
        <dbReference type="SAM" id="SignalP"/>
    </source>
</evidence>
<dbReference type="InterPro" id="IPR002102">
    <property type="entry name" value="Cohesin_dom"/>
</dbReference>
<dbReference type="GO" id="GO:0000272">
    <property type="term" value="P:polysaccharide catabolic process"/>
    <property type="evidence" value="ECO:0007669"/>
    <property type="project" value="InterPro"/>
</dbReference>
<dbReference type="AlphaFoldDB" id="A0A9D1LDA3"/>